<dbReference type="InterPro" id="IPR050275">
    <property type="entry name" value="PGM_Phosphatase"/>
</dbReference>
<dbReference type="InterPro" id="IPR029033">
    <property type="entry name" value="His_PPase_superfam"/>
</dbReference>
<keyword evidence="2" id="KW-0413">Isomerase</keyword>
<dbReference type="GO" id="GO:0005737">
    <property type="term" value="C:cytoplasm"/>
    <property type="evidence" value="ECO:0007669"/>
    <property type="project" value="TreeGrafter"/>
</dbReference>
<organism evidence="3 4">
    <name type="scientific">Phenylobacterium soli</name>
    <dbReference type="NCBI Taxonomy" id="2170551"/>
    <lineage>
        <taxon>Bacteria</taxon>
        <taxon>Pseudomonadati</taxon>
        <taxon>Pseudomonadota</taxon>
        <taxon>Alphaproteobacteria</taxon>
        <taxon>Caulobacterales</taxon>
        <taxon>Caulobacteraceae</taxon>
        <taxon>Phenylobacterium</taxon>
    </lineage>
</organism>
<proteinExistence type="predicted"/>
<dbReference type="Pfam" id="PF00300">
    <property type="entry name" value="His_Phos_1"/>
    <property type="match status" value="1"/>
</dbReference>
<dbReference type="RefSeq" id="WP_111527255.1">
    <property type="nucleotide sequence ID" value="NZ_QFYQ01000001.1"/>
</dbReference>
<keyword evidence="1" id="KW-0324">Glycolysis</keyword>
<dbReference type="AlphaFoldDB" id="A0A328AF53"/>
<dbReference type="InterPro" id="IPR013078">
    <property type="entry name" value="His_Pase_superF_clade-1"/>
</dbReference>
<accession>A0A328AF53</accession>
<dbReference type="OrthoDB" id="5449373at2"/>
<evidence type="ECO:0000313" key="3">
    <source>
        <dbReference type="EMBL" id="RAK53503.1"/>
    </source>
</evidence>
<dbReference type="PROSITE" id="PS00175">
    <property type="entry name" value="PG_MUTASE"/>
    <property type="match status" value="1"/>
</dbReference>
<reference evidence="4" key="1">
    <citation type="submission" date="2018-05" db="EMBL/GenBank/DDBJ databases">
        <authorList>
            <person name="Li X."/>
        </authorList>
    </citation>
    <scope>NUCLEOTIDE SEQUENCE [LARGE SCALE GENOMIC DNA]</scope>
    <source>
        <strain evidence="4">LX32</strain>
    </source>
</reference>
<dbReference type="GO" id="GO:0016791">
    <property type="term" value="F:phosphatase activity"/>
    <property type="evidence" value="ECO:0007669"/>
    <property type="project" value="TreeGrafter"/>
</dbReference>
<dbReference type="InterPro" id="IPR001345">
    <property type="entry name" value="PG/BPGM_mutase_AS"/>
</dbReference>
<comment type="caution">
    <text evidence="3">The sequence shown here is derived from an EMBL/GenBank/DDBJ whole genome shotgun (WGS) entry which is preliminary data.</text>
</comment>
<dbReference type="SMART" id="SM00855">
    <property type="entry name" value="PGAM"/>
    <property type="match status" value="1"/>
</dbReference>
<name>A0A328AF53_9CAUL</name>
<dbReference type="EMBL" id="QFYQ01000001">
    <property type="protein sequence ID" value="RAK53503.1"/>
    <property type="molecule type" value="Genomic_DNA"/>
</dbReference>
<sequence length="254" mass="27689">MVSRWPSVLWIVRHGESAGNVARDEARLAGLARIALETRDQDVPLSPRGVEQAEALGRWYAGLPREERPEAVLCSPYVRAVQTAEIIGRAGGLAPGAPAHCLDERLREREFGILDRLTTPGILELHPQQAELRAHVGKFYHRPPGGESWCDVILRLRSALDTLSLHYAGQRVIIVGHQVVVLCLRYLLEKLTEQEILAIDAQGDVMNCGVTEYRFDPHAGPSGGLALHRYNFTAPLVAAGAPLTAAADAPVAPK</sequence>
<dbReference type="PANTHER" id="PTHR48100">
    <property type="entry name" value="BROAD-SPECIFICITY PHOSPHATASE YOR283W-RELATED"/>
    <property type="match status" value="1"/>
</dbReference>
<protein>
    <submittedName>
        <fullName evidence="3">Histidine phosphatase family protein</fullName>
    </submittedName>
</protein>
<gene>
    <name evidence="3" type="ORF">DJ017_02660</name>
</gene>
<evidence type="ECO:0000256" key="1">
    <source>
        <dbReference type="ARBA" id="ARBA00023152"/>
    </source>
</evidence>
<dbReference type="PANTHER" id="PTHR48100:SF1">
    <property type="entry name" value="HISTIDINE PHOSPHATASE FAMILY PROTEIN-RELATED"/>
    <property type="match status" value="1"/>
</dbReference>
<dbReference type="SUPFAM" id="SSF53254">
    <property type="entry name" value="Phosphoglycerate mutase-like"/>
    <property type="match status" value="1"/>
</dbReference>
<dbReference type="CDD" id="cd07067">
    <property type="entry name" value="HP_PGM_like"/>
    <property type="match status" value="1"/>
</dbReference>
<evidence type="ECO:0000313" key="4">
    <source>
        <dbReference type="Proteomes" id="UP000249254"/>
    </source>
</evidence>
<dbReference type="Gene3D" id="3.40.50.1240">
    <property type="entry name" value="Phosphoglycerate mutase-like"/>
    <property type="match status" value="1"/>
</dbReference>
<keyword evidence="4" id="KW-1185">Reference proteome</keyword>
<evidence type="ECO:0000256" key="2">
    <source>
        <dbReference type="ARBA" id="ARBA00023235"/>
    </source>
</evidence>
<dbReference type="Proteomes" id="UP000249254">
    <property type="component" value="Unassembled WGS sequence"/>
</dbReference>